<protein>
    <submittedName>
        <fullName evidence="3">RGA-F4 protein</fullName>
    </submittedName>
</protein>
<dbReference type="PANTHER" id="PTHR36766:SF51">
    <property type="entry name" value="DISEASE RESISTANCE RPP13-LIKE PROTEIN 1"/>
    <property type="match status" value="1"/>
</dbReference>
<dbReference type="SUPFAM" id="SSF52540">
    <property type="entry name" value="P-loop containing nucleoside triphosphate hydrolases"/>
    <property type="match status" value="1"/>
</dbReference>
<dbReference type="InterPro" id="IPR002182">
    <property type="entry name" value="NB-ARC"/>
</dbReference>
<keyword evidence="1" id="KW-0611">Plant defense</keyword>
<reference evidence="3" key="1">
    <citation type="journal article" date="2002" name="Theor. Appl. Genet.">
        <title>Resistance gene analogues of chickpea ( Cicer arietinum L.): isolation, genetic mapping and association with a Fusarium resistance gene cluster.</title>
        <authorList>
            <person name="Huettel B."/>
            <person name="Santra D."/>
            <person name="Muehlbauer J."/>
            <person name="Kahl G."/>
        </authorList>
    </citation>
    <scope>NUCLEOTIDE SEQUENCE</scope>
</reference>
<dbReference type="Pfam" id="PF00931">
    <property type="entry name" value="NB-ARC"/>
    <property type="match status" value="1"/>
</dbReference>
<dbReference type="PANTHER" id="PTHR36766">
    <property type="entry name" value="PLANT BROAD-SPECTRUM MILDEW RESISTANCE PROTEIN RPW8"/>
    <property type="match status" value="1"/>
</dbReference>
<proteinExistence type="predicted"/>
<evidence type="ECO:0000313" key="3">
    <source>
        <dbReference type="EMBL" id="CAC86457.1"/>
    </source>
</evidence>
<organism evidence="3">
    <name type="scientific">Cicer reticulatum</name>
    <dbReference type="NCBI Taxonomy" id="90898"/>
    <lineage>
        <taxon>Eukaryota</taxon>
        <taxon>Viridiplantae</taxon>
        <taxon>Streptophyta</taxon>
        <taxon>Embryophyta</taxon>
        <taxon>Tracheophyta</taxon>
        <taxon>Spermatophyta</taxon>
        <taxon>Magnoliopsida</taxon>
        <taxon>eudicotyledons</taxon>
        <taxon>Gunneridae</taxon>
        <taxon>Pentapetalae</taxon>
        <taxon>rosids</taxon>
        <taxon>fabids</taxon>
        <taxon>Fabales</taxon>
        <taxon>Fabaceae</taxon>
        <taxon>Papilionoideae</taxon>
        <taxon>50 kb inversion clade</taxon>
        <taxon>NPAAA clade</taxon>
        <taxon>Hologalegina</taxon>
        <taxon>IRL clade</taxon>
        <taxon>Cicereae</taxon>
        <taxon>Cicer</taxon>
    </lineage>
</organism>
<feature type="domain" description="NB-ARC" evidence="2">
    <location>
        <begin position="33"/>
        <end position="132"/>
    </location>
</feature>
<dbReference type="InterPro" id="IPR027417">
    <property type="entry name" value="P-loop_NTPase"/>
</dbReference>
<gene>
    <name evidence="3" type="primary">rga-F4</name>
</gene>
<dbReference type="EMBL" id="AJ307998">
    <property type="protein sequence ID" value="CAC86457.1"/>
    <property type="molecule type" value="Genomic_DNA"/>
</dbReference>
<evidence type="ECO:0000256" key="1">
    <source>
        <dbReference type="ARBA" id="ARBA00022821"/>
    </source>
</evidence>
<dbReference type="AlphaFoldDB" id="Q8VXP7"/>
<dbReference type="GO" id="GO:0043531">
    <property type="term" value="F:ADP binding"/>
    <property type="evidence" value="ECO:0007669"/>
    <property type="project" value="InterPro"/>
</dbReference>
<feature type="non-terminal residue" evidence="3">
    <location>
        <position position="152"/>
    </location>
</feature>
<evidence type="ECO:0000259" key="2">
    <source>
        <dbReference type="Pfam" id="PF00931"/>
    </source>
</evidence>
<name>Q8VXP7_9FABA</name>
<accession>Q8VXP7</accession>
<sequence length="152" mass="16841">NISKGFDVLTVIKTILESIASQTIISDNTNSQLEYFIAKGNDTSDVKTIDQNLLLVTLQQILSSTKFLLVLDDVLAAKSIDWIYLMDIFNAEATGGKIIITTRNESVALSMQTFLFVHYLGPLESENCRSIIATHSYVICNYKDSDIVTVLA</sequence>
<dbReference type="Gene3D" id="3.40.50.300">
    <property type="entry name" value="P-loop containing nucleotide triphosphate hydrolases"/>
    <property type="match status" value="1"/>
</dbReference>
<feature type="non-terminal residue" evidence="3">
    <location>
        <position position="1"/>
    </location>
</feature>
<dbReference type="GO" id="GO:0006952">
    <property type="term" value="P:defense response"/>
    <property type="evidence" value="ECO:0007669"/>
    <property type="project" value="UniProtKB-KW"/>
</dbReference>